<dbReference type="PROSITE" id="PS50883">
    <property type="entry name" value="EAL"/>
    <property type="match status" value="1"/>
</dbReference>
<dbReference type="Gene3D" id="3.30.450.20">
    <property type="entry name" value="PAS domain"/>
    <property type="match status" value="1"/>
</dbReference>
<sequence length="568" mass="64212">MDRYPEEAASFQIDGQAFYEAIVNSTEDYIYIIDMRTDEALISENMLQDFELPGILVPGLVPLWGELIHDKDKKRYFDSVDDMLSGLTDKHNVEYQVRNRNNEYVWVVCRGLLKRDEHDNPVSFAGVVTPIGSKGKIDRTTGLFTEDKCKERVEDLLEQGNRGGGLLLLGLDDFKQINNLKDHIFGDLVLRQMAQNIQQMLPPKSEIFRFDGDEFAIVCPDISLDDIEELYESIHLYANAEHEIDGISYFCSISGGISVIGEDADNYLDLLKFAASALDASKKKGKNTCTVFFPDLLQSELRMMELNRLLQRCVMDGMKDFVLVYQPLVSSNGLKLTGAEALLRWNCPSAGPIGPAQFIPLLENSGLIIQAGKWILDQAFCTCSRWLSNCPGFIMHINVSYLQFIDKDFVPFVEQLLDTYRLDARHIVLELTESYFVTDMPALQDTFQRLRDLHIRIAMDDFGTGYSSLGMLSQTPADIVKIDRVFISYINDSEHVFNHSFIGAVIKLCHSVGISVCVEGVEYIDELKAVCSLEADSIQGFYISRPIPAQQFEEKYWKGSGGVGYDRI</sequence>
<dbReference type="SMART" id="SM00052">
    <property type="entry name" value="EAL"/>
    <property type="match status" value="1"/>
</dbReference>
<feature type="domain" description="EAL" evidence="1">
    <location>
        <begin position="303"/>
        <end position="560"/>
    </location>
</feature>
<accession>A0A4P8IFN1</accession>
<keyword evidence="4" id="KW-1185">Reference proteome</keyword>
<proteinExistence type="predicted"/>
<evidence type="ECO:0000313" key="3">
    <source>
        <dbReference type="EMBL" id="QCP35655.1"/>
    </source>
</evidence>
<dbReference type="RefSeq" id="WP_137328987.1">
    <property type="nucleotide sequence ID" value="NZ_CP040058.1"/>
</dbReference>
<dbReference type="CDD" id="cd01948">
    <property type="entry name" value="EAL"/>
    <property type="match status" value="1"/>
</dbReference>
<dbReference type="Proteomes" id="UP000298653">
    <property type="component" value="Chromosome"/>
</dbReference>
<dbReference type="InterPro" id="IPR000014">
    <property type="entry name" value="PAS"/>
</dbReference>
<dbReference type="NCBIfam" id="TIGR00254">
    <property type="entry name" value="GGDEF"/>
    <property type="match status" value="1"/>
</dbReference>
<dbReference type="Pfam" id="PF08447">
    <property type="entry name" value="PAS_3"/>
    <property type="match status" value="1"/>
</dbReference>
<dbReference type="PANTHER" id="PTHR33121:SF70">
    <property type="entry name" value="SIGNALING PROTEIN YKOW"/>
    <property type="match status" value="1"/>
</dbReference>
<dbReference type="InterPro" id="IPR013655">
    <property type="entry name" value="PAS_fold_3"/>
</dbReference>
<dbReference type="SUPFAM" id="SSF141868">
    <property type="entry name" value="EAL domain-like"/>
    <property type="match status" value="1"/>
</dbReference>
<dbReference type="CDD" id="cd00130">
    <property type="entry name" value="PAS"/>
    <property type="match status" value="1"/>
</dbReference>
<gene>
    <name evidence="3" type="ORF">AR1Y2_2201</name>
</gene>
<dbReference type="InterPro" id="IPR035919">
    <property type="entry name" value="EAL_sf"/>
</dbReference>
<dbReference type="SMART" id="SM00267">
    <property type="entry name" value="GGDEF"/>
    <property type="match status" value="1"/>
</dbReference>
<dbReference type="KEGG" id="arf:AR1Y2_2201"/>
<evidence type="ECO:0000259" key="1">
    <source>
        <dbReference type="PROSITE" id="PS50883"/>
    </source>
</evidence>
<name>A0A4P8IFN1_9FIRM</name>
<dbReference type="GO" id="GO:0071111">
    <property type="term" value="F:cyclic-guanylate-specific phosphodiesterase activity"/>
    <property type="evidence" value="ECO:0007669"/>
    <property type="project" value="InterPro"/>
</dbReference>
<dbReference type="InterPro" id="IPR000160">
    <property type="entry name" value="GGDEF_dom"/>
</dbReference>
<dbReference type="PANTHER" id="PTHR33121">
    <property type="entry name" value="CYCLIC DI-GMP PHOSPHODIESTERASE PDEF"/>
    <property type="match status" value="1"/>
</dbReference>
<reference evidence="3 4" key="1">
    <citation type="submission" date="2019-05" db="EMBL/GenBank/DDBJ databases">
        <title>Complete genome sequencing of Anaerostipes rhamnosivorans.</title>
        <authorList>
            <person name="Bui T.P.N."/>
            <person name="de Vos W.M."/>
        </authorList>
    </citation>
    <scope>NUCLEOTIDE SEQUENCE [LARGE SCALE GENOMIC DNA]</scope>
    <source>
        <strain evidence="3 4">1y2</strain>
    </source>
</reference>
<dbReference type="Gene3D" id="3.20.20.450">
    <property type="entry name" value="EAL domain"/>
    <property type="match status" value="1"/>
</dbReference>
<dbReference type="Gene3D" id="3.30.70.270">
    <property type="match status" value="1"/>
</dbReference>
<dbReference type="InterPro" id="IPR029787">
    <property type="entry name" value="Nucleotide_cyclase"/>
</dbReference>
<protein>
    <submittedName>
        <fullName evidence="3">Sensory box/GGDEF family protein</fullName>
    </submittedName>
</protein>
<dbReference type="SUPFAM" id="SSF55785">
    <property type="entry name" value="PYP-like sensor domain (PAS domain)"/>
    <property type="match status" value="1"/>
</dbReference>
<evidence type="ECO:0000259" key="2">
    <source>
        <dbReference type="PROSITE" id="PS50887"/>
    </source>
</evidence>
<dbReference type="PROSITE" id="PS50887">
    <property type="entry name" value="GGDEF"/>
    <property type="match status" value="1"/>
</dbReference>
<dbReference type="InterPro" id="IPR001633">
    <property type="entry name" value="EAL_dom"/>
</dbReference>
<feature type="domain" description="GGDEF" evidence="2">
    <location>
        <begin position="162"/>
        <end position="294"/>
    </location>
</feature>
<dbReference type="InterPro" id="IPR035965">
    <property type="entry name" value="PAS-like_dom_sf"/>
</dbReference>
<dbReference type="Pfam" id="PF00563">
    <property type="entry name" value="EAL"/>
    <property type="match status" value="1"/>
</dbReference>
<dbReference type="Pfam" id="PF00990">
    <property type="entry name" value="GGDEF"/>
    <property type="match status" value="1"/>
</dbReference>
<dbReference type="InterPro" id="IPR043128">
    <property type="entry name" value="Rev_trsase/Diguanyl_cyclase"/>
</dbReference>
<dbReference type="EMBL" id="CP040058">
    <property type="protein sequence ID" value="QCP35655.1"/>
    <property type="molecule type" value="Genomic_DNA"/>
</dbReference>
<evidence type="ECO:0000313" key="4">
    <source>
        <dbReference type="Proteomes" id="UP000298653"/>
    </source>
</evidence>
<dbReference type="InterPro" id="IPR050706">
    <property type="entry name" value="Cyclic-di-GMP_PDE-like"/>
</dbReference>
<dbReference type="CDD" id="cd01949">
    <property type="entry name" value="GGDEF"/>
    <property type="match status" value="1"/>
</dbReference>
<dbReference type="SUPFAM" id="SSF55073">
    <property type="entry name" value="Nucleotide cyclase"/>
    <property type="match status" value="1"/>
</dbReference>
<dbReference type="OrthoDB" id="9805474at2"/>
<dbReference type="AlphaFoldDB" id="A0A4P8IFN1"/>
<organism evidence="3 4">
    <name type="scientific">Anaerostipes rhamnosivorans</name>
    <dbReference type="NCBI Taxonomy" id="1229621"/>
    <lineage>
        <taxon>Bacteria</taxon>
        <taxon>Bacillati</taxon>
        <taxon>Bacillota</taxon>
        <taxon>Clostridia</taxon>
        <taxon>Lachnospirales</taxon>
        <taxon>Lachnospiraceae</taxon>
        <taxon>Anaerostipes</taxon>
    </lineage>
</organism>